<evidence type="ECO:0000256" key="10">
    <source>
        <dbReference type="SAM" id="Phobius"/>
    </source>
</evidence>
<feature type="transmembrane region" description="Helical" evidence="10">
    <location>
        <begin position="57"/>
        <end position="75"/>
    </location>
</feature>
<evidence type="ECO:0000256" key="4">
    <source>
        <dbReference type="ARBA" id="ARBA00022692"/>
    </source>
</evidence>
<dbReference type="GO" id="GO:0016780">
    <property type="term" value="F:phosphotransferase activity, for other substituted phosphate groups"/>
    <property type="evidence" value="ECO:0007669"/>
    <property type="project" value="InterPro"/>
</dbReference>
<evidence type="ECO:0000256" key="1">
    <source>
        <dbReference type="ARBA" id="ARBA00004141"/>
    </source>
</evidence>
<dbReference type="InterPro" id="IPR000462">
    <property type="entry name" value="CDP-OH_P_trans"/>
</dbReference>
<dbReference type="GO" id="GO:0016020">
    <property type="term" value="C:membrane"/>
    <property type="evidence" value="ECO:0007669"/>
    <property type="project" value="UniProtKB-SubCell"/>
</dbReference>
<dbReference type="PANTHER" id="PTHR14269:SF11">
    <property type="entry name" value="CDP-DIACYLGLYCEROL--GLYCEROL-3-PHOSPHATE 3-PHOSPHATIDYLTRANSFERASE"/>
    <property type="match status" value="1"/>
</dbReference>
<dbReference type="InterPro" id="IPR043130">
    <property type="entry name" value="CDP-OH_PTrfase_TM_dom"/>
</dbReference>
<evidence type="ECO:0000256" key="2">
    <source>
        <dbReference type="ARBA" id="ARBA00022516"/>
    </source>
</evidence>
<comment type="subcellular location">
    <subcellularLocation>
        <location evidence="1">Membrane</location>
        <topology evidence="1">Multi-pass membrane protein</topology>
    </subcellularLocation>
</comment>
<keyword evidence="3" id="KW-0808">Transferase</keyword>
<evidence type="ECO:0000256" key="5">
    <source>
        <dbReference type="ARBA" id="ARBA00022989"/>
    </source>
</evidence>
<evidence type="ECO:0000256" key="8">
    <source>
        <dbReference type="ARBA" id="ARBA00023209"/>
    </source>
</evidence>
<dbReference type="InterPro" id="IPR048254">
    <property type="entry name" value="CDP_ALCOHOL_P_TRANSF_CS"/>
</dbReference>
<feature type="transmembrane region" description="Helical" evidence="10">
    <location>
        <begin position="81"/>
        <end position="101"/>
    </location>
</feature>
<dbReference type="EMBL" id="UINC01154668">
    <property type="protein sequence ID" value="SVD50080.1"/>
    <property type="molecule type" value="Genomic_DNA"/>
</dbReference>
<dbReference type="AlphaFoldDB" id="A0A382VUM2"/>
<dbReference type="PROSITE" id="PS00379">
    <property type="entry name" value="CDP_ALCOHOL_P_TRANSF"/>
    <property type="match status" value="1"/>
</dbReference>
<proteinExistence type="predicted"/>
<keyword evidence="5 10" id="KW-1133">Transmembrane helix</keyword>
<feature type="transmembrane region" description="Helical" evidence="10">
    <location>
        <begin position="18"/>
        <end position="36"/>
    </location>
</feature>
<accession>A0A382VUM2</accession>
<dbReference type="Gene3D" id="1.20.120.1760">
    <property type="match status" value="1"/>
</dbReference>
<reference evidence="11" key="1">
    <citation type="submission" date="2018-05" db="EMBL/GenBank/DDBJ databases">
        <authorList>
            <person name="Lanie J.A."/>
            <person name="Ng W.-L."/>
            <person name="Kazmierczak K.M."/>
            <person name="Andrzejewski T.M."/>
            <person name="Davidsen T.M."/>
            <person name="Wayne K.J."/>
            <person name="Tettelin H."/>
            <person name="Glass J.I."/>
            <person name="Rusch D."/>
            <person name="Podicherti R."/>
            <person name="Tsui H.-C.T."/>
            <person name="Winkler M.E."/>
        </authorList>
    </citation>
    <scope>NUCLEOTIDE SEQUENCE</scope>
</reference>
<keyword evidence="7 10" id="KW-0472">Membrane</keyword>
<dbReference type="PANTHER" id="PTHR14269">
    <property type="entry name" value="CDP-DIACYLGLYCEROL--GLYCEROL-3-PHOSPHATE 3-PHOSPHATIDYLTRANSFERASE-RELATED"/>
    <property type="match status" value="1"/>
</dbReference>
<dbReference type="Pfam" id="PF01066">
    <property type="entry name" value="CDP-OH_P_transf"/>
    <property type="match status" value="1"/>
</dbReference>
<keyword evidence="9" id="KW-1208">Phospholipid metabolism</keyword>
<evidence type="ECO:0000256" key="3">
    <source>
        <dbReference type="ARBA" id="ARBA00022679"/>
    </source>
</evidence>
<protein>
    <recommendedName>
        <fullName evidence="12">CDP-diacylglycerol--glycerol-3-phosphate 3-phosphatidyltransferase</fullName>
    </recommendedName>
</protein>
<sequence>MLIVIGCLYFPPEEAFPWSRLTALLIFLFAALTDWLDGWLARRMGQVSDFGKFMDALCDKILTLGMFVSLLTMGVMDQWALFPVLLILSRELLITGLRLVAACKGIT</sequence>
<feature type="non-terminal residue" evidence="11">
    <location>
        <position position="107"/>
    </location>
</feature>
<evidence type="ECO:0000313" key="11">
    <source>
        <dbReference type="EMBL" id="SVD50080.1"/>
    </source>
</evidence>
<organism evidence="11">
    <name type="scientific">marine metagenome</name>
    <dbReference type="NCBI Taxonomy" id="408172"/>
    <lineage>
        <taxon>unclassified sequences</taxon>
        <taxon>metagenomes</taxon>
        <taxon>ecological metagenomes</taxon>
    </lineage>
</organism>
<gene>
    <name evidence="11" type="ORF">METZ01_LOCUS402934</name>
</gene>
<dbReference type="InterPro" id="IPR050324">
    <property type="entry name" value="CDP-alcohol_PTase-I"/>
</dbReference>
<keyword evidence="4 10" id="KW-0812">Transmembrane</keyword>
<keyword evidence="8" id="KW-0594">Phospholipid biosynthesis</keyword>
<keyword evidence="6" id="KW-0443">Lipid metabolism</keyword>
<dbReference type="GO" id="GO:0005739">
    <property type="term" value="C:mitochondrion"/>
    <property type="evidence" value="ECO:0007669"/>
    <property type="project" value="TreeGrafter"/>
</dbReference>
<evidence type="ECO:0000256" key="9">
    <source>
        <dbReference type="ARBA" id="ARBA00023264"/>
    </source>
</evidence>
<name>A0A382VUM2_9ZZZZ</name>
<dbReference type="GO" id="GO:0046474">
    <property type="term" value="P:glycerophospholipid biosynthetic process"/>
    <property type="evidence" value="ECO:0007669"/>
    <property type="project" value="TreeGrafter"/>
</dbReference>
<evidence type="ECO:0000256" key="7">
    <source>
        <dbReference type="ARBA" id="ARBA00023136"/>
    </source>
</evidence>
<evidence type="ECO:0000256" key="6">
    <source>
        <dbReference type="ARBA" id="ARBA00023098"/>
    </source>
</evidence>
<keyword evidence="2" id="KW-0444">Lipid biosynthesis</keyword>
<evidence type="ECO:0008006" key="12">
    <source>
        <dbReference type="Google" id="ProtNLM"/>
    </source>
</evidence>